<gene>
    <name evidence="2" type="ORF">CcrBL10_gp214c</name>
</gene>
<dbReference type="Proteomes" id="UP000258997">
    <property type="component" value="Segment"/>
</dbReference>
<evidence type="ECO:0000313" key="2">
    <source>
        <dbReference type="EMBL" id="AXQ68418.1"/>
    </source>
</evidence>
<dbReference type="SMART" id="SM00530">
    <property type="entry name" value="HTH_XRE"/>
    <property type="match status" value="1"/>
</dbReference>
<dbReference type="Gene3D" id="1.10.260.40">
    <property type="entry name" value="lambda repressor-like DNA-binding domains"/>
    <property type="match status" value="1"/>
</dbReference>
<keyword evidence="3" id="KW-1185">Reference proteome</keyword>
<dbReference type="GO" id="GO:0003677">
    <property type="term" value="F:DNA binding"/>
    <property type="evidence" value="ECO:0007669"/>
    <property type="project" value="InterPro"/>
</dbReference>
<name>A0A385ECF1_9CAUD</name>
<accession>A0A385ECF1</accession>
<proteinExistence type="predicted"/>
<sequence>MADEDKTPHPVDLFVGQRLRQARKEQGASQGDLAAALGLTFQQVQKYERGSNRISSSKLYEAARFLKQPIESFYPPVDDPAYMTDGRAAVDNAVAEIGAGTILALAGMSAEKRRIVTDVIGGLAAA</sequence>
<dbReference type="CDD" id="cd00093">
    <property type="entry name" value="HTH_XRE"/>
    <property type="match status" value="1"/>
</dbReference>
<dbReference type="Pfam" id="PF01381">
    <property type="entry name" value="HTH_3"/>
    <property type="match status" value="1"/>
</dbReference>
<reference evidence="2 3" key="1">
    <citation type="submission" date="2018-07" db="EMBL/GenBank/DDBJ databases">
        <title>Giant CbK-like Caulobacter bacteriophages have genetically divergent genomes.</title>
        <authorList>
            <person name="Wilson K.M."/>
            <person name="Ely B."/>
        </authorList>
    </citation>
    <scope>NUCLEOTIDE SEQUENCE [LARGE SCALE GENOMIC DNA]</scope>
</reference>
<organism evidence="2 3">
    <name type="scientific">Caulobacter phage CcrBL10</name>
    <dbReference type="NCBI Taxonomy" id="2283269"/>
    <lineage>
        <taxon>Viruses</taxon>
        <taxon>Duplodnaviria</taxon>
        <taxon>Heunggongvirae</taxon>
        <taxon>Uroviricota</taxon>
        <taxon>Caudoviricetes</taxon>
        <taxon>Jeanschmidtviridae</taxon>
        <taxon>Poindextervirus</taxon>
        <taxon>Poindextervirus BL10</taxon>
    </lineage>
</organism>
<protein>
    <submittedName>
        <fullName evidence="2">Putative HTH DNA binding protein</fullName>
    </submittedName>
</protein>
<evidence type="ECO:0000259" key="1">
    <source>
        <dbReference type="PROSITE" id="PS50943"/>
    </source>
</evidence>
<dbReference type="PROSITE" id="PS50943">
    <property type="entry name" value="HTH_CROC1"/>
    <property type="match status" value="1"/>
</dbReference>
<feature type="domain" description="HTH cro/C1-type" evidence="1">
    <location>
        <begin position="19"/>
        <end position="73"/>
    </location>
</feature>
<evidence type="ECO:0000313" key="3">
    <source>
        <dbReference type="Proteomes" id="UP000258997"/>
    </source>
</evidence>
<dbReference type="EMBL" id="MH588544">
    <property type="protein sequence ID" value="AXQ68418.1"/>
    <property type="molecule type" value="Genomic_DNA"/>
</dbReference>
<dbReference type="SUPFAM" id="SSF47413">
    <property type="entry name" value="lambda repressor-like DNA-binding domains"/>
    <property type="match status" value="1"/>
</dbReference>
<dbReference type="InterPro" id="IPR001387">
    <property type="entry name" value="Cro/C1-type_HTH"/>
</dbReference>
<dbReference type="InterPro" id="IPR010982">
    <property type="entry name" value="Lambda_DNA-bd_dom_sf"/>
</dbReference>